<dbReference type="SFLD" id="SFLDG01162">
    <property type="entry name" value="I"/>
    <property type="match status" value="1"/>
</dbReference>
<dbReference type="Proteomes" id="UP000245946">
    <property type="component" value="Unassembled WGS sequence"/>
</dbReference>
<evidence type="ECO:0000256" key="2">
    <source>
        <dbReference type="ARBA" id="ARBA00022679"/>
    </source>
</evidence>
<dbReference type="AlphaFoldDB" id="A0A316ZIN9"/>
<dbReference type="Pfam" id="PF11991">
    <property type="entry name" value="Trp_DMAT"/>
    <property type="match status" value="1"/>
</dbReference>
<organism evidence="4 5">
    <name type="scientific">Tilletiopsis washingtonensis</name>
    <dbReference type="NCBI Taxonomy" id="58919"/>
    <lineage>
        <taxon>Eukaryota</taxon>
        <taxon>Fungi</taxon>
        <taxon>Dikarya</taxon>
        <taxon>Basidiomycota</taxon>
        <taxon>Ustilaginomycotina</taxon>
        <taxon>Exobasidiomycetes</taxon>
        <taxon>Entylomatales</taxon>
        <taxon>Entylomatales incertae sedis</taxon>
        <taxon>Tilletiopsis</taxon>
    </lineage>
</organism>
<keyword evidence="5" id="KW-1185">Reference proteome</keyword>
<evidence type="ECO:0000313" key="4">
    <source>
        <dbReference type="EMBL" id="PWO01167.1"/>
    </source>
</evidence>
<dbReference type="RefSeq" id="XP_025601445.1">
    <property type="nucleotide sequence ID" value="XM_025745628.1"/>
</dbReference>
<dbReference type="PANTHER" id="PTHR40627:SF4">
    <property type="entry name" value="PRENYLTRANSFERASE ASQH1-RELATED"/>
    <property type="match status" value="1"/>
</dbReference>
<feature type="region of interest" description="Disordered" evidence="3">
    <location>
        <begin position="1"/>
        <end position="36"/>
    </location>
</feature>
<evidence type="ECO:0000313" key="5">
    <source>
        <dbReference type="Proteomes" id="UP000245946"/>
    </source>
</evidence>
<dbReference type="EMBL" id="KZ819283">
    <property type="protein sequence ID" value="PWO01167.1"/>
    <property type="molecule type" value="Genomic_DNA"/>
</dbReference>
<gene>
    <name evidence="4" type="ORF">FA09DRAFT_3883</name>
</gene>
<dbReference type="OrthoDB" id="3354387at2759"/>
<feature type="compositionally biased region" description="Low complexity" evidence="3">
    <location>
        <begin position="1"/>
        <end position="24"/>
    </location>
</feature>
<dbReference type="PANTHER" id="PTHR40627">
    <property type="entry name" value="INDOLE PRENYLTRANSFERASE TDIB-RELATED"/>
    <property type="match status" value="1"/>
</dbReference>
<evidence type="ECO:0000256" key="1">
    <source>
        <dbReference type="ARBA" id="ARBA00010209"/>
    </source>
</evidence>
<dbReference type="GeneID" id="37273172"/>
<comment type="similarity">
    <text evidence="1">Belongs to the tryptophan dimethylallyltransferase family.</text>
</comment>
<dbReference type="CDD" id="cd13929">
    <property type="entry name" value="PT-DMATS_CymD"/>
    <property type="match status" value="1"/>
</dbReference>
<dbReference type="SFLD" id="SFLDS00036">
    <property type="entry name" value="Aromatic_Prenyltransferase"/>
    <property type="match status" value="1"/>
</dbReference>
<keyword evidence="2 4" id="KW-0808">Transferase</keyword>
<sequence>MQSPPSDSPTSSSEAPSSSDTCPSTAHHSRRPTISSVASHSSDDAFWMTRIGKPILRMLELAQYSDKAVRAHEEFLRDFIVPALGLAPAAPAWAQSRLVPRFPSFMCDDNTPVELGITWAKGRPAIRFSIECIDHPTELLAHGGVNLRAFNELVARLDASELGDFGTLRKLRDAMTTTTPLCDDVAVSSQAFIAWDLSHDGTTATKVYFMPHARAKATGMSNLEVVDAALRSVGMDACAGWQATKSYIASLEVADRPEVLILSTDCIAQGARFKVYLRYPTSEAEEIAQHLSLGGASFSGWREPLDQVFAALGLPTSIGPLDDSEHLTGGTLLYAEFTATSSRPSSKVYLPVRHWPQCSDASVAEGIGQLVSLWSGSSSSHGLDIEGGYPAAVASLFPDRDLASRGVHNYVCIGQKHDGRLDISAYHNPQLFTPLPLQPNAVSLAAASTQTCEALKLPAVTQSEELPRDAAAPRAVEAPLPTTSPSSLPAAPAEKVRDSPLRRFRMAARLNMLMRRGVARWQQRSQSAAPVQA</sequence>
<name>A0A316ZIN9_9BASI</name>
<dbReference type="GO" id="GO:0016765">
    <property type="term" value="F:transferase activity, transferring alkyl or aryl (other than methyl) groups"/>
    <property type="evidence" value="ECO:0007669"/>
    <property type="project" value="InterPro"/>
</dbReference>
<evidence type="ECO:0000256" key="3">
    <source>
        <dbReference type="SAM" id="MobiDB-lite"/>
    </source>
</evidence>
<dbReference type="InterPro" id="IPR017795">
    <property type="entry name" value="ABBA_NscD-like"/>
</dbReference>
<accession>A0A316ZIN9</accession>
<proteinExistence type="inferred from homology"/>
<feature type="compositionally biased region" description="Low complexity" evidence="3">
    <location>
        <begin position="478"/>
        <end position="493"/>
    </location>
</feature>
<dbReference type="NCBIfam" id="TIGR03429">
    <property type="entry name" value="arom_pren_DMATS"/>
    <property type="match status" value="1"/>
</dbReference>
<reference evidence="4 5" key="1">
    <citation type="journal article" date="2018" name="Mol. Biol. Evol.">
        <title>Broad Genomic Sampling Reveals a Smut Pathogenic Ancestry of the Fungal Clade Ustilaginomycotina.</title>
        <authorList>
            <person name="Kijpornyongpan T."/>
            <person name="Mondo S.J."/>
            <person name="Barry K."/>
            <person name="Sandor L."/>
            <person name="Lee J."/>
            <person name="Lipzen A."/>
            <person name="Pangilinan J."/>
            <person name="LaButti K."/>
            <person name="Hainaut M."/>
            <person name="Henrissat B."/>
            <person name="Grigoriev I.V."/>
            <person name="Spatafora J.W."/>
            <person name="Aime M.C."/>
        </authorList>
    </citation>
    <scope>NUCLEOTIDE SEQUENCE [LARGE SCALE GENOMIC DNA]</scope>
    <source>
        <strain evidence="4 5">MCA 4186</strain>
    </source>
</reference>
<feature type="region of interest" description="Disordered" evidence="3">
    <location>
        <begin position="463"/>
        <end position="499"/>
    </location>
</feature>
<protein>
    <submittedName>
        <fullName evidence="4">Aromatic prenyltransferase</fullName>
    </submittedName>
</protein>
<dbReference type="GO" id="GO:0009820">
    <property type="term" value="P:alkaloid metabolic process"/>
    <property type="evidence" value="ECO:0007669"/>
    <property type="project" value="InterPro"/>
</dbReference>
<dbReference type="InterPro" id="IPR033964">
    <property type="entry name" value="ABBA"/>
</dbReference>